<comment type="caution">
    <text evidence="1">The sequence shown here is derived from an EMBL/GenBank/DDBJ whole genome shotgun (WGS) entry which is preliminary data.</text>
</comment>
<sequence length="109" mass="11983">MKFTHKPDVKLRDHNDTPLFTSLPTGIAPIPPRAKKGVKVDMTSRTSTTTNQVLLILAFSRFNCGENGAGAAKAFDTTQPTSIIFLGCSHTQQNDETLYLMEPLSLDFL</sequence>
<accession>A0A9W6Y5E3</accession>
<proteinExistence type="predicted"/>
<name>A0A9W6Y5E3_9STRA</name>
<organism evidence="1 2">
    <name type="scientific">Phytophthora fragariaefolia</name>
    <dbReference type="NCBI Taxonomy" id="1490495"/>
    <lineage>
        <taxon>Eukaryota</taxon>
        <taxon>Sar</taxon>
        <taxon>Stramenopiles</taxon>
        <taxon>Oomycota</taxon>
        <taxon>Peronosporomycetes</taxon>
        <taxon>Peronosporales</taxon>
        <taxon>Peronosporaceae</taxon>
        <taxon>Phytophthora</taxon>
    </lineage>
</organism>
<dbReference type="AlphaFoldDB" id="A0A9W6Y5E3"/>
<gene>
    <name evidence="1" type="ORF">Pfra01_002387700</name>
</gene>
<evidence type="ECO:0000313" key="2">
    <source>
        <dbReference type="Proteomes" id="UP001165121"/>
    </source>
</evidence>
<reference evidence="1" key="1">
    <citation type="submission" date="2023-04" db="EMBL/GenBank/DDBJ databases">
        <title>Phytophthora fragariaefolia NBRC 109709.</title>
        <authorList>
            <person name="Ichikawa N."/>
            <person name="Sato H."/>
            <person name="Tonouchi N."/>
        </authorList>
    </citation>
    <scope>NUCLEOTIDE SEQUENCE</scope>
    <source>
        <strain evidence="1">NBRC 109709</strain>
    </source>
</reference>
<dbReference type="EMBL" id="BSXT01003960">
    <property type="protein sequence ID" value="GMF56319.1"/>
    <property type="molecule type" value="Genomic_DNA"/>
</dbReference>
<protein>
    <submittedName>
        <fullName evidence="1">Unnamed protein product</fullName>
    </submittedName>
</protein>
<evidence type="ECO:0000313" key="1">
    <source>
        <dbReference type="EMBL" id="GMF56319.1"/>
    </source>
</evidence>
<dbReference type="Proteomes" id="UP001165121">
    <property type="component" value="Unassembled WGS sequence"/>
</dbReference>
<keyword evidence="2" id="KW-1185">Reference proteome</keyword>